<dbReference type="PROSITE" id="PS00108">
    <property type="entry name" value="PROTEIN_KINASE_ST"/>
    <property type="match status" value="1"/>
</dbReference>
<evidence type="ECO:0000256" key="2">
    <source>
        <dbReference type="ARBA" id="ARBA00022679"/>
    </source>
</evidence>
<dbReference type="InterPro" id="IPR008271">
    <property type="entry name" value="Ser/Thr_kinase_AS"/>
</dbReference>
<dbReference type="FunFam" id="1.10.510.10:FF:000624">
    <property type="entry name" value="Mitogen-activated protein kinase"/>
    <property type="match status" value="1"/>
</dbReference>
<evidence type="ECO:0000313" key="9">
    <source>
        <dbReference type="Proteomes" id="UP000708208"/>
    </source>
</evidence>
<dbReference type="OrthoDB" id="548217at2759"/>
<gene>
    <name evidence="8" type="ORF">AFUS01_LOCUS20862</name>
</gene>
<comment type="caution">
    <text evidence="8">The sequence shown here is derived from an EMBL/GenBank/DDBJ whole genome shotgun (WGS) entry which is preliminary data.</text>
</comment>
<evidence type="ECO:0000256" key="1">
    <source>
        <dbReference type="ARBA" id="ARBA00022527"/>
    </source>
</evidence>
<dbReference type="SMART" id="SM00220">
    <property type="entry name" value="S_TKc"/>
    <property type="match status" value="1"/>
</dbReference>
<evidence type="ECO:0000256" key="3">
    <source>
        <dbReference type="ARBA" id="ARBA00022741"/>
    </source>
</evidence>
<evidence type="ECO:0000256" key="4">
    <source>
        <dbReference type="ARBA" id="ARBA00022777"/>
    </source>
</evidence>
<sequence>VIHRDVKPENVLVSKSGIVKLCDFGFARNLCGPGDAYTDYVATRWYRAPELLVGDVAYGKEVDIWAVGCLFAEMMTGEPLFPGDSDIDQLFLIAQCLGRLAKRHLSIMARNSAFRGFQYPKSRHGSSQSTGSSKFKFPEQQSRNRSGSKVSVFSVMFPSWPDDAVFLLTLCLDPEPSSRPTCSALLRLPYFTRDNFPTR</sequence>
<evidence type="ECO:0000259" key="7">
    <source>
        <dbReference type="PROSITE" id="PS50011"/>
    </source>
</evidence>
<dbReference type="Proteomes" id="UP000708208">
    <property type="component" value="Unassembled WGS sequence"/>
</dbReference>
<dbReference type="AlphaFoldDB" id="A0A8J2KV95"/>
<proteinExistence type="predicted"/>
<feature type="region of interest" description="Disordered" evidence="6">
    <location>
        <begin position="119"/>
        <end position="143"/>
    </location>
</feature>
<dbReference type="EMBL" id="CAJVCH010229130">
    <property type="protein sequence ID" value="CAG7732341.1"/>
    <property type="molecule type" value="Genomic_DNA"/>
</dbReference>
<dbReference type="InterPro" id="IPR050117">
    <property type="entry name" value="MAPK"/>
</dbReference>
<keyword evidence="9" id="KW-1185">Reference proteome</keyword>
<feature type="non-terminal residue" evidence="8">
    <location>
        <position position="1"/>
    </location>
</feature>
<keyword evidence="3" id="KW-0547">Nucleotide-binding</keyword>
<dbReference type="PANTHER" id="PTHR24055">
    <property type="entry name" value="MITOGEN-ACTIVATED PROTEIN KINASE"/>
    <property type="match status" value="1"/>
</dbReference>
<dbReference type="InterPro" id="IPR000719">
    <property type="entry name" value="Prot_kinase_dom"/>
</dbReference>
<evidence type="ECO:0000313" key="8">
    <source>
        <dbReference type="EMBL" id="CAG7732341.1"/>
    </source>
</evidence>
<reference evidence="8" key="1">
    <citation type="submission" date="2021-06" db="EMBL/GenBank/DDBJ databases">
        <authorList>
            <person name="Hodson N. C."/>
            <person name="Mongue J. A."/>
            <person name="Jaron S. K."/>
        </authorList>
    </citation>
    <scope>NUCLEOTIDE SEQUENCE</scope>
</reference>
<evidence type="ECO:0000256" key="5">
    <source>
        <dbReference type="ARBA" id="ARBA00022840"/>
    </source>
</evidence>
<evidence type="ECO:0000256" key="6">
    <source>
        <dbReference type="SAM" id="MobiDB-lite"/>
    </source>
</evidence>
<protein>
    <recommendedName>
        <fullName evidence="7">Protein kinase domain-containing protein</fullName>
    </recommendedName>
</protein>
<keyword evidence="5" id="KW-0067">ATP-binding</keyword>
<keyword evidence="4" id="KW-0418">Kinase</keyword>
<dbReference type="GO" id="GO:0004674">
    <property type="term" value="F:protein serine/threonine kinase activity"/>
    <property type="evidence" value="ECO:0007669"/>
    <property type="project" value="UniProtKB-KW"/>
</dbReference>
<dbReference type="PROSITE" id="PS50011">
    <property type="entry name" value="PROTEIN_KINASE_DOM"/>
    <property type="match status" value="1"/>
</dbReference>
<name>A0A8J2KV95_9HEXA</name>
<feature type="domain" description="Protein kinase" evidence="7">
    <location>
        <begin position="1"/>
        <end position="191"/>
    </location>
</feature>
<keyword evidence="1" id="KW-0723">Serine/threonine-protein kinase</keyword>
<dbReference type="GO" id="GO:0005524">
    <property type="term" value="F:ATP binding"/>
    <property type="evidence" value="ECO:0007669"/>
    <property type="project" value="UniProtKB-KW"/>
</dbReference>
<keyword evidence="2" id="KW-0808">Transferase</keyword>
<dbReference type="Pfam" id="PF00069">
    <property type="entry name" value="Pkinase"/>
    <property type="match status" value="1"/>
</dbReference>
<organism evidence="8 9">
    <name type="scientific">Allacma fusca</name>
    <dbReference type="NCBI Taxonomy" id="39272"/>
    <lineage>
        <taxon>Eukaryota</taxon>
        <taxon>Metazoa</taxon>
        <taxon>Ecdysozoa</taxon>
        <taxon>Arthropoda</taxon>
        <taxon>Hexapoda</taxon>
        <taxon>Collembola</taxon>
        <taxon>Symphypleona</taxon>
        <taxon>Sminthuridae</taxon>
        <taxon>Allacma</taxon>
    </lineage>
</organism>
<accession>A0A8J2KV95</accession>